<dbReference type="SMART" id="SM00380">
    <property type="entry name" value="AP2"/>
    <property type="match status" value="2"/>
</dbReference>
<sequence length="495" mass="53309">MGGSGSAALHLEGMAGMPGASTQLPVLPIISPPGSAAGAYPQLPLMDLSLPASHSLPALSSYGMLGMPGMGGLLPLPVPGMTIEQPLPSLVVGRMDSKQAEAPAGGFLQGGDLAGAVVADASAALSLEQQQQLFMAQYQQQQLLFMQRHQELLEEHGFPGQAASGSHSVTVAGIDHQAPAPPELAEPTAGPAARSRRTRRRTAVLTDGSGEGEDGGSGSEGETPKRQRRAGVGATRRRTRVQRSEGGERKESSSRFRGVTKHRRSGRFEAHIWVKDLGRQVYLGGYEQEEHAAEAYDIAVLKTKGRHAKTNFGVDKYESLLASIDKMSVEELVMAVRRQSQGFSRGTSSYRGVTHHPSGRWEARIGVPGSKHVYLGLFNAETEAARAYDRALVRLRGPGAATNFTLSDYRTELAQYHQVQQKSLQGDTWFVQLLSTPTRLERFLRLGDLSERFSDDDEEEAEQGKGAPSQGALSQGQPKQEQQKQEQQEQAGGQE</sequence>
<dbReference type="PROSITE" id="PS51032">
    <property type="entry name" value="AP2_ERF"/>
    <property type="match status" value="2"/>
</dbReference>
<evidence type="ECO:0000259" key="7">
    <source>
        <dbReference type="PROSITE" id="PS51032"/>
    </source>
</evidence>
<dbReference type="CDD" id="cd00018">
    <property type="entry name" value="AP2"/>
    <property type="match status" value="2"/>
</dbReference>
<keyword evidence="5" id="KW-0539">Nucleus</keyword>
<dbReference type="InterPro" id="IPR001471">
    <property type="entry name" value="AP2/ERF_dom"/>
</dbReference>
<keyword evidence="3" id="KW-0238">DNA-binding</keyword>
<name>A0A2P6TB95_CHLSO</name>
<keyword evidence="2" id="KW-0805">Transcription regulation</keyword>
<gene>
    <name evidence="8" type="ORF">C2E21_9451</name>
</gene>
<feature type="domain" description="AP2/ERF" evidence="7">
    <location>
        <begin position="255"/>
        <end position="313"/>
    </location>
</feature>
<keyword evidence="4" id="KW-0804">Transcription</keyword>
<dbReference type="AlphaFoldDB" id="A0A2P6TB95"/>
<dbReference type="PRINTS" id="PR00367">
    <property type="entry name" value="ETHRSPELEMNT"/>
</dbReference>
<evidence type="ECO:0000256" key="2">
    <source>
        <dbReference type="ARBA" id="ARBA00023015"/>
    </source>
</evidence>
<feature type="domain" description="AP2/ERF" evidence="7">
    <location>
        <begin position="349"/>
        <end position="405"/>
    </location>
</feature>
<dbReference type="GO" id="GO:0003677">
    <property type="term" value="F:DNA binding"/>
    <property type="evidence" value="ECO:0007669"/>
    <property type="project" value="UniProtKB-KW"/>
</dbReference>
<organism evidence="8 9">
    <name type="scientific">Chlorella sorokiniana</name>
    <name type="common">Freshwater green alga</name>
    <dbReference type="NCBI Taxonomy" id="3076"/>
    <lineage>
        <taxon>Eukaryota</taxon>
        <taxon>Viridiplantae</taxon>
        <taxon>Chlorophyta</taxon>
        <taxon>core chlorophytes</taxon>
        <taxon>Trebouxiophyceae</taxon>
        <taxon>Chlorellales</taxon>
        <taxon>Chlorellaceae</taxon>
        <taxon>Chlorella clade</taxon>
        <taxon>Chlorella</taxon>
    </lineage>
</organism>
<dbReference type="EMBL" id="LHPG02000028">
    <property type="protein sequence ID" value="PRW05820.1"/>
    <property type="molecule type" value="Genomic_DNA"/>
</dbReference>
<evidence type="ECO:0000256" key="4">
    <source>
        <dbReference type="ARBA" id="ARBA00023163"/>
    </source>
</evidence>
<dbReference type="GO" id="GO:0003700">
    <property type="term" value="F:DNA-binding transcription factor activity"/>
    <property type="evidence" value="ECO:0007669"/>
    <property type="project" value="InterPro"/>
</dbReference>
<dbReference type="SUPFAM" id="SSF54171">
    <property type="entry name" value="DNA-binding domain"/>
    <property type="match status" value="2"/>
</dbReference>
<dbReference type="Gene3D" id="3.30.730.10">
    <property type="entry name" value="AP2/ERF domain"/>
    <property type="match status" value="2"/>
</dbReference>
<feature type="compositionally biased region" description="Basic and acidic residues" evidence="6">
    <location>
        <begin position="242"/>
        <end position="254"/>
    </location>
</feature>
<dbReference type="Proteomes" id="UP000239899">
    <property type="component" value="Unassembled WGS sequence"/>
</dbReference>
<feature type="region of interest" description="Disordered" evidence="6">
    <location>
        <begin position="451"/>
        <end position="495"/>
    </location>
</feature>
<dbReference type="PANTHER" id="PTHR32467">
    <property type="entry name" value="AP2-LIKE ETHYLENE-RESPONSIVE TRANSCRIPTION FACTOR"/>
    <property type="match status" value="1"/>
</dbReference>
<keyword evidence="9" id="KW-1185">Reference proteome</keyword>
<dbReference type="STRING" id="3076.A0A2P6TB95"/>
<evidence type="ECO:0000256" key="6">
    <source>
        <dbReference type="SAM" id="MobiDB-lite"/>
    </source>
</evidence>
<comment type="subcellular location">
    <subcellularLocation>
        <location evidence="1">Nucleus</location>
    </subcellularLocation>
</comment>
<evidence type="ECO:0000256" key="3">
    <source>
        <dbReference type="ARBA" id="ARBA00023125"/>
    </source>
</evidence>
<reference evidence="8 9" key="1">
    <citation type="journal article" date="2018" name="Plant J.">
        <title>Genome sequences of Chlorella sorokiniana UTEX 1602 and Micractinium conductrix SAG 241.80: implications to maltose excretion by a green alga.</title>
        <authorList>
            <person name="Arriola M.B."/>
            <person name="Velmurugan N."/>
            <person name="Zhang Y."/>
            <person name="Plunkett M.H."/>
            <person name="Hondzo H."/>
            <person name="Barney B.M."/>
        </authorList>
    </citation>
    <scope>NUCLEOTIDE SEQUENCE [LARGE SCALE GENOMIC DNA]</scope>
    <source>
        <strain evidence="9">UTEX 1602</strain>
    </source>
</reference>
<evidence type="ECO:0000313" key="9">
    <source>
        <dbReference type="Proteomes" id="UP000239899"/>
    </source>
</evidence>
<accession>A0A2P6TB95</accession>
<proteinExistence type="predicted"/>
<evidence type="ECO:0000256" key="1">
    <source>
        <dbReference type="ARBA" id="ARBA00004123"/>
    </source>
</evidence>
<evidence type="ECO:0000313" key="8">
    <source>
        <dbReference type="EMBL" id="PRW05820.1"/>
    </source>
</evidence>
<dbReference type="PANTHER" id="PTHR32467:SF90">
    <property type="entry name" value="AP2-LIKE ETHYLENE-RESPONSIVE TRANSCRIPTION FACTOR AIL1"/>
    <property type="match status" value="1"/>
</dbReference>
<dbReference type="OrthoDB" id="207175at2759"/>
<feature type="region of interest" description="Disordered" evidence="6">
    <location>
        <begin position="178"/>
        <end position="262"/>
    </location>
</feature>
<dbReference type="InterPro" id="IPR016177">
    <property type="entry name" value="DNA-bd_dom_sf"/>
</dbReference>
<evidence type="ECO:0000256" key="5">
    <source>
        <dbReference type="ARBA" id="ARBA00023242"/>
    </source>
</evidence>
<protein>
    <submittedName>
        <fullName evidence="8">Pathogenesis-related genes transcriptional activator</fullName>
    </submittedName>
</protein>
<dbReference type="InterPro" id="IPR036955">
    <property type="entry name" value="AP2/ERF_dom_sf"/>
</dbReference>
<dbReference type="GO" id="GO:0005634">
    <property type="term" value="C:nucleus"/>
    <property type="evidence" value="ECO:0007669"/>
    <property type="project" value="UniProtKB-SubCell"/>
</dbReference>
<comment type="caution">
    <text evidence="8">The sequence shown here is derived from an EMBL/GenBank/DDBJ whole genome shotgun (WGS) entry which is preliminary data.</text>
</comment>